<evidence type="ECO:0000313" key="2">
    <source>
        <dbReference type="Proteomes" id="UP000438429"/>
    </source>
</evidence>
<dbReference type="AlphaFoldDB" id="A0A6A4RZ10"/>
<comment type="caution">
    <text evidence="1">The sequence shown here is derived from an EMBL/GenBank/DDBJ whole genome shotgun (WGS) entry which is preliminary data.</text>
</comment>
<dbReference type="Proteomes" id="UP000438429">
    <property type="component" value="Unassembled WGS sequence"/>
</dbReference>
<gene>
    <name evidence="1" type="ORF">F2P81_019203</name>
</gene>
<name>A0A6A4RZ10_SCOMX</name>
<accession>A0A6A4RZ10</accession>
<proteinExistence type="predicted"/>
<sequence length="108" mass="11847">MEKQHLLSNSLTYGNHSCSYELKQAQTNGAKQDSSLMFLLFGDTEKSMKSNHKLQNDNGRRDGVKRLCSPTGHKLIILSSELQLLTQAIAVCQCASAQGALAASPFEY</sequence>
<protein>
    <submittedName>
        <fullName evidence="1">Uncharacterized protein</fullName>
    </submittedName>
</protein>
<dbReference type="EMBL" id="VEVO01000017">
    <property type="protein sequence ID" value="KAF0028116.1"/>
    <property type="molecule type" value="Genomic_DNA"/>
</dbReference>
<organism evidence="1 2">
    <name type="scientific">Scophthalmus maximus</name>
    <name type="common">Turbot</name>
    <name type="synonym">Psetta maxima</name>
    <dbReference type="NCBI Taxonomy" id="52904"/>
    <lineage>
        <taxon>Eukaryota</taxon>
        <taxon>Metazoa</taxon>
        <taxon>Chordata</taxon>
        <taxon>Craniata</taxon>
        <taxon>Vertebrata</taxon>
        <taxon>Euteleostomi</taxon>
        <taxon>Actinopterygii</taxon>
        <taxon>Neopterygii</taxon>
        <taxon>Teleostei</taxon>
        <taxon>Neoteleostei</taxon>
        <taxon>Acanthomorphata</taxon>
        <taxon>Carangaria</taxon>
        <taxon>Pleuronectiformes</taxon>
        <taxon>Pleuronectoidei</taxon>
        <taxon>Scophthalmidae</taxon>
        <taxon>Scophthalmus</taxon>
    </lineage>
</organism>
<reference evidence="1 2" key="1">
    <citation type="submission" date="2019-06" db="EMBL/GenBank/DDBJ databases">
        <title>Draft genomes of female and male turbot (Scophthalmus maximus).</title>
        <authorList>
            <person name="Xu H."/>
            <person name="Xu X.-W."/>
            <person name="Shao C."/>
            <person name="Chen S."/>
        </authorList>
    </citation>
    <scope>NUCLEOTIDE SEQUENCE [LARGE SCALE GENOMIC DNA]</scope>
    <source>
        <strain evidence="1">Ysfricsl-2016a</strain>
        <tissue evidence="1">Blood</tissue>
    </source>
</reference>
<evidence type="ECO:0000313" key="1">
    <source>
        <dbReference type="EMBL" id="KAF0028116.1"/>
    </source>
</evidence>